<dbReference type="NCBIfam" id="TIGR01461">
    <property type="entry name" value="greB"/>
    <property type="match status" value="1"/>
</dbReference>
<name>A0A150P4H9_SORCE</name>
<dbReference type="HAMAP" id="MF_00105">
    <property type="entry name" value="GreA_GreB"/>
    <property type="match status" value="1"/>
</dbReference>
<dbReference type="InterPro" id="IPR023459">
    <property type="entry name" value="Tscrpt_elong_fac_GreA/B_fam"/>
</dbReference>
<dbReference type="InterPro" id="IPR001437">
    <property type="entry name" value="Tscrpt_elong_fac_GreA/B_C"/>
</dbReference>
<dbReference type="InterPro" id="IPR006359">
    <property type="entry name" value="Tscrpt_elong_fac_GreA"/>
</dbReference>
<dbReference type="InterPro" id="IPR028624">
    <property type="entry name" value="Tscrpt_elong_fac_GreA/B"/>
</dbReference>
<dbReference type="InterPro" id="IPR018151">
    <property type="entry name" value="TF_GreA/GreB_CS"/>
</dbReference>
<keyword evidence="2 4" id="KW-0238">DNA-binding</keyword>
<comment type="function">
    <text evidence="5">Necessary for efficient RNA polymerase transcription elongation past template-encoded arresting sites. The arresting sites in DNA have the property of trapping a certain fraction of elongating RNA polymerases that pass through, resulting in locked ternary complexes. Cleavage of the nascent transcript by cleavage factors such as GreA or GreB allows the resumption of elongation from the new 3'terminus. GreA releases sequences of 2 to 3 nucleotides.</text>
</comment>
<dbReference type="FunFam" id="1.10.287.180:FF:000001">
    <property type="entry name" value="Transcription elongation factor GreA"/>
    <property type="match status" value="1"/>
</dbReference>
<comment type="function">
    <text evidence="4">Necessary for efficient RNA polymerase transcription elongation past template-encoded arresting sites. The arresting sites in DNA have the property of trapping a certain fraction of elongating RNA polymerases that pass through, resulting in locked ternary complexes. Cleavage of the nascent transcript by cleavage factors such as GreA or GreB allows the resumption of elongation from the new 3'terminus. GreB releases sequences of up to 9 nucleotides in length.</text>
</comment>
<dbReference type="GO" id="GO:0003746">
    <property type="term" value="F:translation elongation factor activity"/>
    <property type="evidence" value="ECO:0007669"/>
    <property type="project" value="UniProtKB-KW"/>
</dbReference>
<dbReference type="FunFam" id="3.10.50.30:FF:000001">
    <property type="entry name" value="Transcription elongation factor GreA"/>
    <property type="match status" value="1"/>
</dbReference>
<proteinExistence type="inferred from homology"/>
<evidence type="ECO:0000313" key="8">
    <source>
        <dbReference type="EMBL" id="KYF50592.1"/>
    </source>
</evidence>
<dbReference type="Proteomes" id="UP000075420">
    <property type="component" value="Unassembled WGS sequence"/>
</dbReference>
<reference evidence="8 9" key="1">
    <citation type="submission" date="2014-02" db="EMBL/GenBank/DDBJ databases">
        <title>The small core and large imbalanced accessory genome model reveals a collaborative survival strategy of Sorangium cellulosum strains in nature.</title>
        <authorList>
            <person name="Han K."/>
            <person name="Peng R."/>
            <person name="Blom J."/>
            <person name="Li Y.-Z."/>
        </authorList>
    </citation>
    <scope>NUCLEOTIDE SEQUENCE [LARGE SCALE GENOMIC DNA]</scope>
    <source>
        <strain evidence="8 9">So0157-25</strain>
    </source>
</reference>
<evidence type="ECO:0000256" key="1">
    <source>
        <dbReference type="ARBA" id="ARBA00023015"/>
    </source>
</evidence>
<dbReference type="GO" id="GO:0032784">
    <property type="term" value="P:regulation of DNA-templated transcription elongation"/>
    <property type="evidence" value="ECO:0007669"/>
    <property type="project" value="UniProtKB-UniRule"/>
</dbReference>
<dbReference type="NCBIfam" id="TIGR01462">
    <property type="entry name" value="greA"/>
    <property type="match status" value="1"/>
</dbReference>
<protein>
    <recommendedName>
        <fullName evidence="4">Transcription elongation factor GreB</fullName>
    </recommendedName>
    <alternativeName>
        <fullName evidence="4">Transcript cleavage factor GreB</fullName>
    </alternativeName>
</protein>
<evidence type="ECO:0000313" key="9">
    <source>
        <dbReference type="Proteomes" id="UP000075420"/>
    </source>
</evidence>
<dbReference type="PROSITE" id="PS00830">
    <property type="entry name" value="GREAB_2"/>
    <property type="match status" value="1"/>
</dbReference>
<evidence type="ECO:0000256" key="4">
    <source>
        <dbReference type="HAMAP-Rule" id="MF_00930"/>
    </source>
</evidence>
<sequence length="157" mass="17622">MSDPAYITPSGARKLSEELARLRSVERPRIVQEVSDAAAQGDRSENAEYIYGKKKLREIDRRMHYLTKRLEKAVVVDPSEQRGDKVFFGATVEIEDEDGARHTYQIVGEDEIDSASGRISWRSPVGRSLLGKRAGDVITVRRPAGEAEMEIISVRYG</sequence>
<gene>
    <name evidence="4" type="primary">greB</name>
    <name evidence="8" type="ORF">BE08_01570</name>
</gene>
<keyword evidence="8" id="KW-0251">Elongation factor</keyword>
<dbReference type="InterPro" id="IPR022691">
    <property type="entry name" value="Tscrpt_elong_fac_GreA/B_N"/>
</dbReference>
<dbReference type="InterPro" id="IPR036805">
    <property type="entry name" value="Tscrpt_elong_fac_GreA/B_N_sf"/>
</dbReference>
<dbReference type="AlphaFoldDB" id="A0A150P4H9"/>
<dbReference type="NCBIfam" id="NF001263">
    <property type="entry name" value="PRK00226.1-4"/>
    <property type="match status" value="1"/>
</dbReference>
<dbReference type="Gene3D" id="1.10.287.180">
    <property type="entry name" value="Transcription elongation factor, GreA/GreB, N-terminal domain"/>
    <property type="match status" value="1"/>
</dbReference>
<organism evidence="8 9">
    <name type="scientific">Sorangium cellulosum</name>
    <name type="common">Polyangium cellulosum</name>
    <dbReference type="NCBI Taxonomy" id="56"/>
    <lineage>
        <taxon>Bacteria</taxon>
        <taxon>Pseudomonadati</taxon>
        <taxon>Myxococcota</taxon>
        <taxon>Polyangia</taxon>
        <taxon>Polyangiales</taxon>
        <taxon>Polyangiaceae</taxon>
        <taxon>Sorangium</taxon>
    </lineage>
</organism>
<dbReference type="InterPro" id="IPR006358">
    <property type="entry name" value="Tscrpt_elong_fac_GreB"/>
</dbReference>
<evidence type="ECO:0000256" key="3">
    <source>
        <dbReference type="ARBA" id="ARBA00023163"/>
    </source>
</evidence>
<feature type="domain" description="Transcription elongation factor GreA/GreB N-terminal" evidence="7">
    <location>
        <begin position="6"/>
        <end position="75"/>
    </location>
</feature>
<evidence type="ECO:0000256" key="5">
    <source>
        <dbReference type="RuleBase" id="RU000556"/>
    </source>
</evidence>
<dbReference type="HAMAP" id="MF_00930">
    <property type="entry name" value="GreB"/>
    <property type="match status" value="1"/>
</dbReference>
<dbReference type="SUPFAM" id="SSF54534">
    <property type="entry name" value="FKBP-like"/>
    <property type="match status" value="1"/>
</dbReference>
<dbReference type="NCBIfam" id="NF002506">
    <property type="entry name" value="PRK01885.1"/>
    <property type="match status" value="1"/>
</dbReference>
<comment type="caution">
    <text evidence="8">The sequence shown here is derived from an EMBL/GenBank/DDBJ whole genome shotgun (WGS) entry which is preliminary data.</text>
</comment>
<dbReference type="PROSITE" id="PS00829">
    <property type="entry name" value="GREAB_1"/>
    <property type="match status" value="1"/>
</dbReference>
<dbReference type="GO" id="GO:0006354">
    <property type="term" value="P:DNA-templated transcription elongation"/>
    <property type="evidence" value="ECO:0007669"/>
    <property type="project" value="TreeGrafter"/>
</dbReference>
<dbReference type="EMBL" id="JELY01003147">
    <property type="protein sequence ID" value="KYF50592.1"/>
    <property type="molecule type" value="Genomic_DNA"/>
</dbReference>
<dbReference type="Pfam" id="PF01272">
    <property type="entry name" value="GreA_GreB"/>
    <property type="match status" value="1"/>
</dbReference>
<dbReference type="InterPro" id="IPR036953">
    <property type="entry name" value="GreA/GreB_C_sf"/>
</dbReference>
<evidence type="ECO:0000256" key="2">
    <source>
        <dbReference type="ARBA" id="ARBA00023125"/>
    </source>
</evidence>
<keyword evidence="1 4" id="KW-0805">Transcription regulation</keyword>
<dbReference type="Gene3D" id="3.10.50.30">
    <property type="entry name" value="Transcription elongation factor, GreA/GreB, C-terminal domain"/>
    <property type="match status" value="1"/>
</dbReference>
<keyword evidence="3 4" id="KW-0804">Transcription</keyword>
<dbReference type="GO" id="GO:0003677">
    <property type="term" value="F:DNA binding"/>
    <property type="evidence" value="ECO:0007669"/>
    <property type="project" value="UniProtKB-UniRule"/>
</dbReference>
<evidence type="ECO:0000259" key="7">
    <source>
        <dbReference type="Pfam" id="PF03449"/>
    </source>
</evidence>
<keyword evidence="8" id="KW-0648">Protein biosynthesis</keyword>
<accession>A0A150P4H9</accession>
<dbReference type="Pfam" id="PF03449">
    <property type="entry name" value="GreA_GreB_N"/>
    <property type="match status" value="1"/>
</dbReference>
<dbReference type="PANTHER" id="PTHR30437">
    <property type="entry name" value="TRANSCRIPTION ELONGATION FACTOR GREA"/>
    <property type="match status" value="1"/>
</dbReference>
<dbReference type="PIRSF" id="PIRSF006092">
    <property type="entry name" value="GreA_GreB"/>
    <property type="match status" value="1"/>
</dbReference>
<dbReference type="PANTHER" id="PTHR30437:SF6">
    <property type="entry name" value="TRANSCRIPTION ELONGATION FACTOR GREB"/>
    <property type="match status" value="1"/>
</dbReference>
<dbReference type="GO" id="GO:0070063">
    <property type="term" value="F:RNA polymerase binding"/>
    <property type="evidence" value="ECO:0007669"/>
    <property type="project" value="InterPro"/>
</dbReference>
<evidence type="ECO:0000259" key="6">
    <source>
        <dbReference type="Pfam" id="PF01272"/>
    </source>
</evidence>
<feature type="domain" description="Transcription elongation factor GreA/GreB C-terminal" evidence="6">
    <location>
        <begin position="83"/>
        <end position="156"/>
    </location>
</feature>
<dbReference type="SUPFAM" id="SSF46557">
    <property type="entry name" value="GreA transcript cleavage protein, N-terminal domain"/>
    <property type="match status" value="1"/>
</dbReference>
<comment type="similarity">
    <text evidence="4">Belongs to the GreA/GreB family. GreB subfamily.</text>
</comment>